<evidence type="ECO:0000313" key="2">
    <source>
        <dbReference type="EMBL" id="MFC0566103.1"/>
    </source>
</evidence>
<name>A0ABV6P1C7_9ACTN</name>
<keyword evidence="3" id="KW-1185">Reference proteome</keyword>
<dbReference type="PANTHER" id="PTHR34109">
    <property type="entry name" value="BNAUNNG04460D PROTEIN-RELATED"/>
    <property type="match status" value="1"/>
</dbReference>
<dbReference type="Pfam" id="PF00903">
    <property type="entry name" value="Glyoxalase"/>
    <property type="match status" value="1"/>
</dbReference>
<dbReference type="Gene3D" id="3.30.720.120">
    <property type="match status" value="1"/>
</dbReference>
<dbReference type="Gene3D" id="3.30.720.110">
    <property type="match status" value="1"/>
</dbReference>
<dbReference type="PROSITE" id="PS51819">
    <property type="entry name" value="VOC"/>
    <property type="match status" value="1"/>
</dbReference>
<feature type="domain" description="VOC" evidence="1">
    <location>
        <begin position="1"/>
        <end position="120"/>
    </location>
</feature>
<dbReference type="SUPFAM" id="SSF54593">
    <property type="entry name" value="Glyoxalase/Bleomycin resistance protein/Dihydroxybiphenyl dioxygenase"/>
    <property type="match status" value="1"/>
</dbReference>
<dbReference type="InterPro" id="IPR037523">
    <property type="entry name" value="VOC_core"/>
</dbReference>
<comment type="caution">
    <text evidence="2">The sequence shown here is derived from an EMBL/GenBank/DDBJ whole genome shotgun (WGS) entry which is preliminary data.</text>
</comment>
<evidence type="ECO:0000259" key="1">
    <source>
        <dbReference type="PROSITE" id="PS51819"/>
    </source>
</evidence>
<dbReference type="EMBL" id="JBHLUE010000016">
    <property type="protein sequence ID" value="MFC0566103.1"/>
    <property type="molecule type" value="Genomic_DNA"/>
</dbReference>
<dbReference type="InterPro" id="IPR004360">
    <property type="entry name" value="Glyas_Fos-R_dOase_dom"/>
</dbReference>
<reference evidence="2 3" key="1">
    <citation type="submission" date="2024-09" db="EMBL/GenBank/DDBJ databases">
        <authorList>
            <person name="Sun Q."/>
            <person name="Mori K."/>
        </authorList>
    </citation>
    <scope>NUCLEOTIDE SEQUENCE [LARGE SCALE GENOMIC DNA]</scope>
    <source>
        <strain evidence="2 3">TBRC 2205</strain>
    </source>
</reference>
<evidence type="ECO:0000313" key="3">
    <source>
        <dbReference type="Proteomes" id="UP001589894"/>
    </source>
</evidence>
<proteinExistence type="predicted"/>
<accession>A0ABV6P1C7</accession>
<sequence length="122" mass="13214">MADIYPTFQYADAAAAIDWLERAFGLTRDKVYTAEDGTVAHAQLAYGTGMVMVGTATPPVHRPESAGFAVYVAVDDIDAHHARARAAGAPVVQPLRDTDYGSREYAVRDVGGYVWSFGTYRP</sequence>
<dbReference type="InterPro" id="IPR029068">
    <property type="entry name" value="Glyas_Bleomycin-R_OHBP_Dase"/>
</dbReference>
<organism evidence="2 3">
    <name type="scientific">Plantactinospora siamensis</name>
    <dbReference type="NCBI Taxonomy" id="555372"/>
    <lineage>
        <taxon>Bacteria</taxon>
        <taxon>Bacillati</taxon>
        <taxon>Actinomycetota</taxon>
        <taxon>Actinomycetes</taxon>
        <taxon>Micromonosporales</taxon>
        <taxon>Micromonosporaceae</taxon>
        <taxon>Plantactinospora</taxon>
    </lineage>
</organism>
<protein>
    <submittedName>
        <fullName evidence="2">VOC family protein</fullName>
    </submittedName>
</protein>
<dbReference type="Proteomes" id="UP001589894">
    <property type="component" value="Unassembled WGS sequence"/>
</dbReference>
<dbReference type="RefSeq" id="WP_377340526.1">
    <property type="nucleotide sequence ID" value="NZ_JBHLUE010000016.1"/>
</dbReference>
<gene>
    <name evidence="2" type="ORF">ACFFHU_18425</name>
</gene>
<dbReference type="PANTHER" id="PTHR34109:SF1">
    <property type="entry name" value="VOC DOMAIN-CONTAINING PROTEIN"/>
    <property type="match status" value="1"/>
</dbReference>